<feature type="domain" description="ABC transmembrane type-1" evidence="12">
    <location>
        <begin position="164"/>
        <end position="445"/>
    </location>
</feature>
<dbReference type="InterPro" id="IPR036640">
    <property type="entry name" value="ABC1_TM_sf"/>
</dbReference>
<dbReference type="PROSITE" id="PS50893">
    <property type="entry name" value="ABC_TRANSPORTER_2"/>
    <property type="match status" value="1"/>
</dbReference>
<accession>A0A376H5D2</accession>
<dbReference type="SUPFAM" id="SSF52540">
    <property type="entry name" value="P-loop containing nucleoside triphosphate hydrolases"/>
    <property type="match status" value="1"/>
</dbReference>
<keyword evidence="8 10" id="KW-0472">Membrane</keyword>
<keyword evidence="9" id="KW-0080">Bacteriocin transport</keyword>
<name>A0A376H5D2_ENTGA</name>
<dbReference type="InterPro" id="IPR027417">
    <property type="entry name" value="P-loop_NTPase"/>
</dbReference>
<feature type="domain" description="ABC transporter" evidence="11">
    <location>
        <begin position="477"/>
        <end position="710"/>
    </location>
</feature>
<dbReference type="SMART" id="SM00382">
    <property type="entry name" value="AAA"/>
    <property type="match status" value="1"/>
</dbReference>
<evidence type="ECO:0000313" key="14">
    <source>
        <dbReference type="EMBL" id="STD83369.1"/>
    </source>
</evidence>
<evidence type="ECO:0000256" key="10">
    <source>
        <dbReference type="SAM" id="Phobius"/>
    </source>
</evidence>
<dbReference type="RefSeq" id="WP_060815646.1">
    <property type="nucleotide sequence ID" value="NZ_JBHULA010000022.1"/>
</dbReference>
<dbReference type="InterPro" id="IPR003593">
    <property type="entry name" value="AAA+_ATPase"/>
</dbReference>
<evidence type="ECO:0000256" key="4">
    <source>
        <dbReference type="ARBA" id="ARBA00022807"/>
    </source>
</evidence>
<dbReference type="Gene3D" id="1.20.1560.10">
    <property type="entry name" value="ABC transporter type 1, transmembrane domain"/>
    <property type="match status" value="1"/>
</dbReference>
<keyword evidence="4" id="KW-0788">Thiol protease</keyword>
<dbReference type="InterPro" id="IPR011527">
    <property type="entry name" value="ABC1_TM_dom"/>
</dbReference>
<evidence type="ECO:0000256" key="2">
    <source>
        <dbReference type="ARBA" id="ARBA00022692"/>
    </source>
</evidence>
<keyword evidence="5 14" id="KW-0067">ATP-binding</keyword>
<dbReference type="OrthoDB" id="9762778at2"/>
<feature type="transmembrane region" description="Helical" evidence="10">
    <location>
        <begin position="273"/>
        <end position="295"/>
    </location>
</feature>
<keyword evidence="3" id="KW-0547">Nucleotide-binding</keyword>
<dbReference type="GO" id="GO:0043213">
    <property type="term" value="P:bacteriocin transport"/>
    <property type="evidence" value="ECO:0007669"/>
    <property type="project" value="UniProtKB-KW"/>
</dbReference>
<evidence type="ECO:0000259" key="11">
    <source>
        <dbReference type="PROSITE" id="PS50893"/>
    </source>
</evidence>
<protein>
    <submittedName>
        <fullName evidence="14">ABC transporter, ATP-binding protein/permease</fullName>
        <ecNumber evidence="14">3.4.22.-</ecNumber>
    </submittedName>
</protein>
<keyword evidence="15" id="KW-1185">Reference proteome</keyword>
<evidence type="ECO:0000256" key="6">
    <source>
        <dbReference type="ARBA" id="ARBA00022927"/>
    </source>
</evidence>
<feature type="transmembrane region" description="Helical" evidence="10">
    <location>
        <begin position="301"/>
        <end position="320"/>
    </location>
</feature>
<evidence type="ECO:0000256" key="5">
    <source>
        <dbReference type="ARBA" id="ARBA00022840"/>
    </source>
</evidence>
<dbReference type="PROSITE" id="PS50990">
    <property type="entry name" value="PEPTIDASE_C39"/>
    <property type="match status" value="1"/>
</dbReference>
<keyword evidence="14" id="KW-0378">Hydrolase</keyword>
<organism evidence="14 15">
    <name type="scientific">Enterococcus gallinarum</name>
    <dbReference type="NCBI Taxonomy" id="1353"/>
    <lineage>
        <taxon>Bacteria</taxon>
        <taxon>Bacillati</taxon>
        <taxon>Bacillota</taxon>
        <taxon>Bacilli</taxon>
        <taxon>Lactobacillales</taxon>
        <taxon>Enterococcaceae</taxon>
        <taxon>Enterococcus</taxon>
    </lineage>
</organism>
<dbReference type="PANTHER" id="PTHR24221:SF654">
    <property type="entry name" value="ATP-BINDING CASSETTE SUB-FAMILY B MEMBER 6"/>
    <property type="match status" value="1"/>
</dbReference>
<evidence type="ECO:0000259" key="13">
    <source>
        <dbReference type="PROSITE" id="PS50990"/>
    </source>
</evidence>
<feature type="transmembrane region" description="Helical" evidence="10">
    <location>
        <begin position="392"/>
        <end position="410"/>
    </location>
</feature>
<dbReference type="GO" id="GO:0005886">
    <property type="term" value="C:plasma membrane"/>
    <property type="evidence" value="ECO:0007669"/>
    <property type="project" value="UniProtKB-SubCell"/>
</dbReference>
<dbReference type="EC" id="3.4.22.-" evidence="14"/>
<dbReference type="PANTHER" id="PTHR24221">
    <property type="entry name" value="ATP-BINDING CASSETTE SUB-FAMILY B"/>
    <property type="match status" value="1"/>
</dbReference>
<dbReference type="Pfam" id="PF03412">
    <property type="entry name" value="Peptidase_C39"/>
    <property type="match status" value="1"/>
</dbReference>
<dbReference type="InterPro" id="IPR039421">
    <property type="entry name" value="Type_1_exporter"/>
</dbReference>
<keyword evidence="4" id="KW-0645">Protease</keyword>
<evidence type="ECO:0000313" key="15">
    <source>
        <dbReference type="Proteomes" id="UP000254807"/>
    </source>
</evidence>
<proteinExistence type="predicted"/>
<sequence>MKKYKIIYQNTENDCGPACIATILNYYGKNVSLSKIKNTSNNDELGMNLYDLQLSFSNYGIKTKVGKIDINQLEKIPKPCVLSISQNKNLINHYVVLFSIKKNIATIGDPSTGEYTIPLEKISCQKKMTVILCEPTKKIDEIDESLSFLFFFKKYIKENKKTLFTISLISMFLTFITILGTFVYAYLIDTVLPKKSISLMITGATLFFLVYTIKFVVDIVRQRIIINYSKYIENDIMDHLYKKMLYLPQSFFDKRSIGDITSRINDVFNLRSILSSTLVNFFMDIIMLLTGLLTLVYINKILFFVVFIQVVASGFSMILFKKIMYSLDKMNREKNSRLEAITTETILGMEKIKTNLKEKYQLSKLLNVYHDFSDNTAKYGKIISLSLNINEYIGNVFKLLILVIGVLFIISNKISLGELITFSSLSTFFISPMNNIINTLPQLQNAKIIYDRLLDIIDNKTEYKNSGKYCLSNFESLVVKDVSYKYGNKPILLNNLNFSVKKGEKIGIVGQTGEGKTTLVKLLYRLLPLQEGNIFINQKDIKDYSLKSIREKIGYVSQKPFLFRGTIRENLIGSSDDYYLEKKMKSLAKKIGIHDHIMALPLGYDTIVFEGGKSLSGGQIQKICFLQQILRDIELLILDEATASMDAFSEDQVTNIISSLNITTIIISHKLTSVIKCNKIFLLRDGFFSETGNHKELLEKDGIYAKLWKTQMSIGGISNE</sequence>
<evidence type="ECO:0000256" key="7">
    <source>
        <dbReference type="ARBA" id="ARBA00022989"/>
    </source>
</evidence>
<dbReference type="CDD" id="cd18570">
    <property type="entry name" value="ABC_6TM_PCAT1_LagD_like"/>
    <property type="match status" value="1"/>
</dbReference>
<evidence type="ECO:0000256" key="3">
    <source>
        <dbReference type="ARBA" id="ARBA00022741"/>
    </source>
</evidence>
<dbReference type="GO" id="GO:0016887">
    <property type="term" value="F:ATP hydrolysis activity"/>
    <property type="evidence" value="ECO:0007669"/>
    <property type="project" value="InterPro"/>
</dbReference>
<dbReference type="PROSITE" id="PS50929">
    <property type="entry name" value="ABC_TM1F"/>
    <property type="match status" value="1"/>
</dbReference>
<dbReference type="InterPro" id="IPR017871">
    <property type="entry name" value="ABC_transporter-like_CS"/>
</dbReference>
<dbReference type="PROSITE" id="PS00211">
    <property type="entry name" value="ABC_TRANSPORTER_1"/>
    <property type="match status" value="1"/>
</dbReference>
<keyword evidence="6" id="KW-0813">Transport</keyword>
<dbReference type="Proteomes" id="UP000254807">
    <property type="component" value="Unassembled WGS sequence"/>
</dbReference>
<dbReference type="GO" id="GO:0008234">
    <property type="term" value="F:cysteine-type peptidase activity"/>
    <property type="evidence" value="ECO:0007669"/>
    <property type="project" value="UniProtKB-KW"/>
</dbReference>
<reference evidence="14 15" key="1">
    <citation type="submission" date="2018-06" db="EMBL/GenBank/DDBJ databases">
        <authorList>
            <consortium name="Pathogen Informatics"/>
            <person name="Doyle S."/>
        </authorList>
    </citation>
    <scope>NUCLEOTIDE SEQUENCE [LARGE SCALE GENOMIC DNA]</scope>
    <source>
        <strain evidence="14 15">NCTC12360</strain>
    </source>
</reference>
<gene>
    <name evidence="14" type="primary">lagD_1</name>
    <name evidence="14" type="ORF">NCTC12360_01834</name>
</gene>
<dbReference type="Pfam" id="PF00005">
    <property type="entry name" value="ABC_tran"/>
    <property type="match status" value="1"/>
</dbReference>
<evidence type="ECO:0000256" key="9">
    <source>
        <dbReference type="ARBA" id="ARBA00043264"/>
    </source>
</evidence>
<dbReference type="InterPro" id="IPR003439">
    <property type="entry name" value="ABC_transporter-like_ATP-bd"/>
</dbReference>
<dbReference type="GO" id="GO:0140359">
    <property type="term" value="F:ABC-type transporter activity"/>
    <property type="evidence" value="ECO:0007669"/>
    <property type="project" value="InterPro"/>
</dbReference>
<dbReference type="Pfam" id="PF00664">
    <property type="entry name" value="ABC_membrane"/>
    <property type="match status" value="1"/>
</dbReference>
<comment type="subcellular location">
    <subcellularLocation>
        <location evidence="1">Cell membrane</location>
        <topology evidence="1">Multi-pass membrane protein</topology>
    </subcellularLocation>
</comment>
<keyword evidence="7 10" id="KW-1133">Transmembrane helix</keyword>
<evidence type="ECO:0000256" key="8">
    <source>
        <dbReference type="ARBA" id="ARBA00023136"/>
    </source>
</evidence>
<dbReference type="EMBL" id="UFYW01000001">
    <property type="protein sequence ID" value="STD83369.1"/>
    <property type="molecule type" value="Genomic_DNA"/>
</dbReference>
<dbReference type="Gene3D" id="3.90.70.10">
    <property type="entry name" value="Cysteine proteinases"/>
    <property type="match status" value="1"/>
</dbReference>
<dbReference type="SUPFAM" id="SSF90123">
    <property type="entry name" value="ABC transporter transmembrane region"/>
    <property type="match status" value="1"/>
</dbReference>
<dbReference type="GO" id="GO:0005524">
    <property type="term" value="F:ATP binding"/>
    <property type="evidence" value="ECO:0007669"/>
    <property type="project" value="UniProtKB-KW"/>
</dbReference>
<dbReference type="GO" id="GO:0006508">
    <property type="term" value="P:proteolysis"/>
    <property type="evidence" value="ECO:0007669"/>
    <property type="project" value="InterPro"/>
</dbReference>
<feature type="domain" description="Peptidase C39" evidence="13">
    <location>
        <begin position="9"/>
        <end position="133"/>
    </location>
</feature>
<dbReference type="Gene3D" id="3.40.50.300">
    <property type="entry name" value="P-loop containing nucleotide triphosphate hydrolases"/>
    <property type="match status" value="1"/>
</dbReference>
<dbReference type="InterPro" id="IPR005074">
    <property type="entry name" value="Peptidase_C39"/>
</dbReference>
<feature type="transmembrane region" description="Helical" evidence="10">
    <location>
        <begin position="163"/>
        <end position="187"/>
    </location>
</feature>
<evidence type="ECO:0000256" key="1">
    <source>
        <dbReference type="ARBA" id="ARBA00004651"/>
    </source>
</evidence>
<dbReference type="GO" id="GO:0015031">
    <property type="term" value="P:protein transport"/>
    <property type="evidence" value="ECO:0007669"/>
    <property type="project" value="UniProtKB-KW"/>
</dbReference>
<dbReference type="AlphaFoldDB" id="A0A376H5D2"/>
<evidence type="ECO:0000259" key="12">
    <source>
        <dbReference type="PROSITE" id="PS50929"/>
    </source>
</evidence>
<keyword evidence="2 10" id="KW-0812">Transmembrane</keyword>
<feature type="transmembrane region" description="Helical" evidence="10">
    <location>
        <begin position="199"/>
        <end position="220"/>
    </location>
</feature>
<dbReference type="GO" id="GO:0034040">
    <property type="term" value="F:ATPase-coupled lipid transmembrane transporter activity"/>
    <property type="evidence" value="ECO:0007669"/>
    <property type="project" value="TreeGrafter"/>
</dbReference>
<keyword evidence="6" id="KW-0653">Protein transport</keyword>